<accession>A0A4R9BL72</accession>
<dbReference type="AlphaFoldDB" id="A0A4R9BL72"/>
<evidence type="ECO:0000313" key="2">
    <source>
        <dbReference type="Proteomes" id="UP000298468"/>
    </source>
</evidence>
<sequence length="240" mass="23866">MDKNRLWLIGSVLVMVFVLVGGVFLGIQPQLAAAATANEQRVSVEASNAGQAAVLDQLKKDFDDIGTLKAELAPLSASVPSGTMMPAFVKQLDTLAGSTQVTLDGFTVSDATPYAPVEAPAAVVDSEAGSTATPTPAPAPIDAATVPTAGVPPVTSAQITAENFASLAVTVTVSGGYANALSFVNGLQTGERLFLVSGLTTTTKAPAVGEASSGLVTAVISGLVYVLVPAADAAVAPAAG</sequence>
<dbReference type="InterPro" id="IPR014717">
    <property type="entry name" value="Transl_elong_EF1B/ribsomal_bS6"/>
</dbReference>
<protein>
    <recommendedName>
        <fullName evidence="3">Pilus assembly protein PilO</fullName>
    </recommendedName>
</protein>
<dbReference type="OrthoDB" id="5149329at2"/>
<comment type="caution">
    <text evidence="1">The sequence shown here is derived from an EMBL/GenBank/DDBJ whole genome shotgun (WGS) entry which is preliminary data.</text>
</comment>
<proteinExistence type="predicted"/>
<dbReference type="Proteomes" id="UP000298468">
    <property type="component" value="Unassembled WGS sequence"/>
</dbReference>
<evidence type="ECO:0008006" key="3">
    <source>
        <dbReference type="Google" id="ProtNLM"/>
    </source>
</evidence>
<gene>
    <name evidence="1" type="ORF">E3T61_16360</name>
</gene>
<organism evidence="1 2">
    <name type="scientific">Cryobacterium lactosi</name>
    <dbReference type="NCBI Taxonomy" id="1259202"/>
    <lineage>
        <taxon>Bacteria</taxon>
        <taxon>Bacillati</taxon>
        <taxon>Actinomycetota</taxon>
        <taxon>Actinomycetes</taxon>
        <taxon>Micrococcales</taxon>
        <taxon>Microbacteriaceae</taxon>
        <taxon>Cryobacterium</taxon>
    </lineage>
</organism>
<name>A0A4R9BL72_9MICO</name>
<dbReference type="Gene3D" id="3.30.70.60">
    <property type="match status" value="1"/>
</dbReference>
<dbReference type="EMBL" id="SOHM01000033">
    <property type="protein sequence ID" value="TFD86478.1"/>
    <property type="molecule type" value="Genomic_DNA"/>
</dbReference>
<evidence type="ECO:0000313" key="1">
    <source>
        <dbReference type="EMBL" id="TFD86478.1"/>
    </source>
</evidence>
<dbReference type="RefSeq" id="WP_134641924.1">
    <property type="nucleotide sequence ID" value="NZ_SOHM01000033.1"/>
</dbReference>
<keyword evidence="2" id="KW-1185">Reference proteome</keyword>
<reference evidence="1 2" key="1">
    <citation type="submission" date="2019-03" db="EMBL/GenBank/DDBJ databases">
        <title>Genomics of glacier-inhabiting Cryobacterium strains.</title>
        <authorList>
            <person name="Liu Q."/>
            <person name="Xin Y.-H."/>
        </authorList>
    </citation>
    <scope>NUCLEOTIDE SEQUENCE [LARGE SCALE GENOMIC DNA]</scope>
    <source>
        <strain evidence="1 2">Sr59</strain>
    </source>
</reference>